<evidence type="ECO:0000313" key="4">
    <source>
        <dbReference type="Proteomes" id="UP000217473"/>
    </source>
</evidence>
<name>A0AAX0QR83_9STAP</name>
<dbReference type="EMBL" id="MWUR01000019">
    <property type="protein sequence ID" value="PCF47737.1"/>
    <property type="molecule type" value="Genomic_DNA"/>
</dbReference>
<dbReference type="Pfam" id="PF10087">
    <property type="entry name" value="DUF2325"/>
    <property type="match status" value="1"/>
</dbReference>
<gene>
    <name evidence="2" type="ORF">B5C07_11385</name>
    <name evidence="3" type="ORF">CDL68_10765</name>
</gene>
<proteinExistence type="inferred from homology"/>
<dbReference type="InterPro" id="IPR016772">
    <property type="entry name" value="UCP020408"/>
</dbReference>
<keyword evidence="5" id="KW-1185">Reference proteome</keyword>
<evidence type="ECO:0000313" key="5">
    <source>
        <dbReference type="Proteomes" id="UP000266198"/>
    </source>
</evidence>
<evidence type="ECO:0008006" key="6">
    <source>
        <dbReference type="Google" id="ProtNLM"/>
    </source>
</evidence>
<sequence length="353" mass="40417">MNDNFKNELMQTIKQAWIKDIEQLHSVDEISEQSHHYLEMLKHLNALTIVNNNESKQSIARTNDEKEEHSQSDELDNVYILSRNLRGGIGLKENNDKDTVYVPENIIRSENLEHGDYFAYEKNGLSIGRDSFIKIETLPKGSIEEKEITSYDYAVIAFDDILQSYICNEYYNDGVLTKLTTILIHDEDVAKFKLEVGDLVTIAHMPDKSIARVRWKYSLNEAIPTPTSKKPTYYKQNTQGKDEDEVDKEEFLGIYVGVLGAEKFNNGYTEEVNKRGGTIFYTDSDVSSTVESVINKSDIVLIPIFNTSHAKALIAKKLAKKNNKPFIILKSNGRNTFVNEIRAQLEEMRKESE</sequence>
<evidence type="ECO:0000313" key="3">
    <source>
        <dbReference type="EMBL" id="RIZ50822.1"/>
    </source>
</evidence>
<evidence type="ECO:0000313" key="2">
    <source>
        <dbReference type="EMBL" id="PCF47737.1"/>
    </source>
</evidence>
<organism evidence="2 4">
    <name type="scientific">Staphylococcus delphini</name>
    <dbReference type="NCBI Taxonomy" id="53344"/>
    <lineage>
        <taxon>Bacteria</taxon>
        <taxon>Bacillati</taxon>
        <taxon>Bacillota</taxon>
        <taxon>Bacilli</taxon>
        <taxon>Bacillales</taxon>
        <taxon>Staphylococcaceae</taxon>
        <taxon>Staphylococcus</taxon>
        <taxon>Staphylococcus intermedius group</taxon>
    </lineage>
</organism>
<dbReference type="AlphaFoldDB" id="A0AAX0QR83"/>
<dbReference type="EMBL" id="NIPK01000026">
    <property type="protein sequence ID" value="RIZ50822.1"/>
    <property type="molecule type" value="Genomic_DNA"/>
</dbReference>
<comment type="caution">
    <text evidence="2">The sequence shown here is derived from an EMBL/GenBank/DDBJ whole genome shotgun (WGS) entry which is preliminary data.</text>
</comment>
<reference evidence="3 5" key="2">
    <citation type="submission" date="2017-06" db="EMBL/GenBank/DDBJ databases">
        <title>Identification of a new gene, sdsY, involved in staphylococcal internalization in non-professional phagocytic cells (NPPCs).</title>
        <authorList>
            <person name="Maali Y."/>
            <person name="Martins-Simoes P."/>
            <person name="Trouillet-Assant S."/>
            <person name="Laurent F."/>
            <person name="Diot A."/>
            <person name="Verhoeven P."/>
            <person name="Bouvard D."/>
            <person name="Vandenesch F."/>
            <person name="Bes M."/>
        </authorList>
    </citation>
    <scope>NUCLEOTIDE SEQUENCE [LARGE SCALE GENOMIC DNA]</scope>
    <source>
        <strain evidence="3 5">Heidy</strain>
    </source>
</reference>
<dbReference type="Proteomes" id="UP000217473">
    <property type="component" value="Unassembled WGS sequence"/>
</dbReference>
<reference evidence="2 4" key="1">
    <citation type="journal article" date="2017" name="PLoS ONE">
        <title>Development of a real-time PCR for detection of Staphylococcus pseudintermedius using a novel automated comparison of whole-genome sequences.</title>
        <authorList>
            <person name="Verstappen K.M."/>
            <person name="Huijbregts L."/>
            <person name="Spaninks M."/>
            <person name="Wagenaar J.A."/>
            <person name="Fluit A.C."/>
            <person name="Duim B."/>
        </authorList>
    </citation>
    <scope>NUCLEOTIDE SEQUENCE [LARGE SCALE GENOMIC DNA]</scope>
    <source>
        <strain evidence="2 4">15S02591-1</strain>
    </source>
</reference>
<dbReference type="RefSeq" id="WP_096598417.1">
    <property type="nucleotide sequence ID" value="NZ_LR134263.1"/>
</dbReference>
<protein>
    <recommendedName>
        <fullName evidence="6">DUF2325 domain-containing protein</fullName>
    </recommendedName>
</protein>
<evidence type="ECO:0000256" key="1">
    <source>
        <dbReference type="ARBA" id="ARBA00007189"/>
    </source>
</evidence>
<accession>A0AAX0QR83</accession>
<comment type="similarity">
    <text evidence="1">Belongs to the UPF0751 family.</text>
</comment>
<dbReference type="Proteomes" id="UP000266198">
    <property type="component" value="Unassembled WGS sequence"/>
</dbReference>